<dbReference type="InterPro" id="IPR036322">
    <property type="entry name" value="WD40_repeat_dom_sf"/>
</dbReference>
<evidence type="ECO:0000256" key="2">
    <source>
        <dbReference type="ARBA" id="ARBA00022737"/>
    </source>
</evidence>
<proteinExistence type="predicted"/>
<keyword evidence="5" id="KW-1185">Reference proteome</keyword>
<evidence type="ECO:0000256" key="3">
    <source>
        <dbReference type="PROSITE-ProRule" id="PRU00221"/>
    </source>
</evidence>
<dbReference type="AlphaFoldDB" id="A0A7J6DQH1"/>
<dbReference type="PANTHER" id="PTHR22836">
    <property type="entry name" value="WD40 REPEAT PROTEIN"/>
    <property type="match status" value="1"/>
</dbReference>
<dbReference type="PROSITE" id="PS50082">
    <property type="entry name" value="WD_REPEATS_2"/>
    <property type="match status" value="2"/>
</dbReference>
<dbReference type="InterPro" id="IPR001680">
    <property type="entry name" value="WD40_rpt"/>
</dbReference>
<evidence type="ECO:0000256" key="1">
    <source>
        <dbReference type="ARBA" id="ARBA00022574"/>
    </source>
</evidence>
<dbReference type="EMBL" id="JAATIQ010000695">
    <property type="protein sequence ID" value="KAF4348355.1"/>
    <property type="molecule type" value="Genomic_DNA"/>
</dbReference>
<dbReference type="Gene3D" id="2.130.10.10">
    <property type="entry name" value="YVTN repeat-like/Quinoprotein amine dehydrogenase"/>
    <property type="match status" value="1"/>
</dbReference>
<dbReference type="InterPro" id="IPR019775">
    <property type="entry name" value="WD40_repeat_CS"/>
</dbReference>
<evidence type="ECO:0000313" key="5">
    <source>
        <dbReference type="Proteomes" id="UP000583929"/>
    </source>
</evidence>
<feature type="repeat" description="WD" evidence="3">
    <location>
        <begin position="52"/>
        <end position="93"/>
    </location>
</feature>
<organism evidence="4 5">
    <name type="scientific">Cannabis sativa</name>
    <name type="common">Hemp</name>
    <name type="synonym">Marijuana</name>
    <dbReference type="NCBI Taxonomy" id="3483"/>
    <lineage>
        <taxon>Eukaryota</taxon>
        <taxon>Viridiplantae</taxon>
        <taxon>Streptophyta</taxon>
        <taxon>Embryophyta</taxon>
        <taxon>Tracheophyta</taxon>
        <taxon>Spermatophyta</taxon>
        <taxon>Magnoliopsida</taxon>
        <taxon>eudicotyledons</taxon>
        <taxon>Gunneridae</taxon>
        <taxon>Pentapetalae</taxon>
        <taxon>rosids</taxon>
        <taxon>fabids</taxon>
        <taxon>Rosales</taxon>
        <taxon>Cannabaceae</taxon>
        <taxon>Cannabis</taxon>
    </lineage>
</organism>
<keyword evidence="1 3" id="KW-0853">WD repeat</keyword>
<dbReference type="GO" id="GO:0031124">
    <property type="term" value="P:mRNA 3'-end processing"/>
    <property type="evidence" value="ECO:0007669"/>
    <property type="project" value="InterPro"/>
</dbReference>
<dbReference type="GO" id="GO:0005847">
    <property type="term" value="C:mRNA cleavage and polyadenylation specificity factor complex"/>
    <property type="evidence" value="ECO:0007669"/>
    <property type="project" value="TreeGrafter"/>
</dbReference>
<dbReference type="PANTHER" id="PTHR22836:SF0">
    <property type="entry name" value="PRE-MRNA 3' END PROCESSING PROTEIN WDR33"/>
    <property type="match status" value="1"/>
</dbReference>
<dbReference type="InterPro" id="IPR045245">
    <property type="entry name" value="Pfs2-like"/>
</dbReference>
<reference evidence="4 5" key="1">
    <citation type="journal article" date="2020" name="bioRxiv">
        <title>Sequence and annotation of 42 cannabis genomes reveals extensive copy number variation in cannabinoid synthesis and pathogen resistance genes.</title>
        <authorList>
            <person name="Mckernan K.J."/>
            <person name="Helbert Y."/>
            <person name="Kane L.T."/>
            <person name="Ebling H."/>
            <person name="Zhang L."/>
            <person name="Liu B."/>
            <person name="Eaton Z."/>
            <person name="Mclaughlin S."/>
            <person name="Kingan S."/>
            <person name="Baybayan P."/>
            <person name="Concepcion G."/>
            <person name="Jordan M."/>
            <person name="Riva A."/>
            <person name="Barbazuk W."/>
            <person name="Harkins T."/>
        </authorList>
    </citation>
    <scope>NUCLEOTIDE SEQUENCE [LARGE SCALE GENOMIC DNA]</scope>
    <source>
        <strain evidence="5">cv. Jamaican Lion 4</strain>
        <tissue evidence="4">Leaf</tissue>
    </source>
</reference>
<name>A0A7J6DQH1_CANSA</name>
<keyword evidence="2" id="KW-0677">Repeat</keyword>
<protein>
    <recommendedName>
        <fullName evidence="6">Anaphase-promoting complex subunit 4 WD40 domain-containing protein</fullName>
    </recommendedName>
</protein>
<dbReference type="SMART" id="SM00320">
    <property type="entry name" value="WD40"/>
    <property type="match status" value="2"/>
</dbReference>
<dbReference type="PROSITE" id="PS00678">
    <property type="entry name" value="WD_REPEATS_1"/>
    <property type="match status" value="1"/>
</dbReference>
<dbReference type="PROSITE" id="PS50294">
    <property type="entry name" value="WD_REPEATS_REGION"/>
    <property type="match status" value="2"/>
</dbReference>
<accession>A0A7J6DQH1</accession>
<evidence type="ECO:0000313" key="4">
    <source>
        <dbReference type="EMBL" id="KAF4348355.1"/>
    </source>
</evidence>
<dbReference type="SUPFAM" id="SSF50978">
    <property type="entry name" value="WD40 repeat-like"/>
    <property type="match status" value="1"/>
</dbReference>
<dbReference type="Pfam" id="PF00400">
    <property type="entry name" value="WD40"/>
    <property type="match status" value="2"/>
</dbReference>
<dbReference type="Proteomes" id="UP000583929">
    <property type="component" value="Unassembled WGS sequence"/>
</dbReference>
<dbReference type="InterPro" id="IPR015943">
    <property type="entry name" value="WD40/YVTN_repeat-like_dom_sf"/>
</dbReference>
<gene>
    <name evidence="4" type="ORF">G4B88_007881</name>
</gene>
<comment type="caution">
    <text evidence="4">The sequence shown here is derived from an EMBL/GenBank/DDBJ whole genome shotgun (WGS) entry which is preliminary data.</text>
</comment>
<feature type="repeat" description="WD" evidence="3">
    <location>
        <begin position="10"/>
        <end position="51"/>
    </location>
</feature>
<evidence type="ECO:0008006" key="6">
    <source>
        <dbReference type="Google" id="ProtNLM"/>
    </source>
</evidence>
<sequence>MIVPKMSPPKAGHGWDVESVDWHPTKALLVSGGKDSLIKLWDAKSGRELCSIHGHKNVVLCVKWNQNGNWVLTASKDQIIKLYDIRAMKELQSFRGHQKDVTC</sequence>